<protein>
    <submittedName>
        <fullName evidence="1">Uncharacterized protein</fullName>
    </submittedName>
</protein>
<name>A0A8T0F1R5_ARGBR</name>
<dbReference type="Proteomes" id="UP000807504">
    <property type="component" value="Unassembled WGS sequence"/>
</dbReference>
<dbReference type="EMBL" id="JABXBU010001863">
    <property type="protein sequence ID" value="KAF8782858.1"/>
    <property type="molecule type" value="Genomic_DNA"/>
</dbReference>
<reference evidence="1" key="1">
    <citation type="journal article" date="2020" name="bioRxiv">
        <title>Chromosome-level reference genome of the European wasp spider Argiope bruennichi: a resource for studies on range expansion and evolutionary adaptation.</title>
        <authorList>
            <person name="Sheffer M.M."/>
            <person name="Hoppe A."/>
            <person name="Krehenwinkel H."/>
            <person name="Uhl G."/>
            <person name="Kuss A.W."/>
            <person name="Jensen L."/>
            <person name="Jensen C."/>
            <person name="Gillespie R.G."/>
            <person name="Hoff K.J."/>
            <person name="Prost S."/>
        </authorList>
    </citation>
    <scope>NUCLEOTIDE SEQUENCE</scope>
</reference>
<proteinExistence type="predicted"/>
<comment type="caution">
    <text evidence="1">The sequence shown here is derived from an EMBL/GenBank/DDBJ whole genome shotgun (WGS) entry which is preliminary data.</text>
</comment>
<sequence>MSFTKGYGFSDLKQRRTFMRHGINEAINERLGLDDYAVRLDDYAVRLDDYDYDDVRLDDYDYDDVRLDDYDYDDGRLDDYAVRLDDYAYVRLDDYDYDDLKRILKHLQQNDLLDD</sequence>
<gene>
    <name evidence="1" type="ORF">HNY73_013093</name>
</gene>
<dbReference type="AlphaFoldDB" id="A0A8T0F1R5"/>
<evidence type="ECO:0000313" key="2">
    <source>
        <dbReference type="Proteomes" id="UP000807504"/>
    </source>
</evidence>
<accession>A0A8T0F1R5</accession>
<keyword evidence="2" id="KW-1185">Reference proteome</keyword>
<reference evidence="1" key="2">
    <citation type="submission" date="2020-06" db="EMBL/GenBank/DDBJ databases">
        <authorList>
            <person name="Sheffer M."/>
        </authorList>
    </citation>
    <scope>NUCLEOTIDE SEQUENCE</scope>
</reference>
<organism evidence="1 2">
    <name type="scientific">Argiope bruennichi</name>
    <name type="common">Wasp spider</name>
    <name type="synonym">Aranea bruennichi</name>
    <dbReference type="NCBI Taxonomy" id="94029"/>
    <lineage>
        <taxon>Eukaryota</taxon>
        <taxon>Metazoa</taxon>
        <taxon>Ecdysozoa</taxon>
        <taxon>Arthropoda</taxon>
        <taxon>Chelicerata</taxon>
        <taxon>Arachnida</taxon>
        <taxon>Araneae</taxon>
        <taxon>Araneomorphae</taxon>
        <taxon>Entelegynae</taxon>
        <taxon>Araneoidea</taxon>
        <taxon>Araneidae</taxon>
        <taxon>Argiope</taxon>
    </lineage>
</organism>
<evidence type="ECO:0000313" key="1">
    <source>
        <dbReference type="EMBL" id="KAF8782858.1"/>
    </source>
</evidence>